<protein>
    <recommendedName>
        <fullName evidence="3">Capsular biosynthesis protein</fullName>
    </recommendedName>
</protein>
<dbReference type="Pfam" id="PF05159">
    <property type="entry name" value="Capsule_synth"/>
    <property type="match status" value="1"/>
</dbReference>
<sequence>MKVICLSTLDKFSRFYLDIERQLKANHTTNISLKIFSLYFSGFLYPLLRFRHSSWISAKAWVLAHFKKTFYLSIINSKNEYKNLKYNDYYRFHSALNRKISKQSLQLQTLAYIDIFDAIFTKDQPDYIISIGDSRLCMEVGIALAKTKNIKIYYIEQGPFNTTFFDDKGVNANISLREKTKITLSNTDARNSLNINQESKTYKYNRSLIYRGLDMALMTLFENTAIYPPDLKYSDLNSYRKNRSYSETKHSDDEPYALLILQVPLDVNMVYHSPHFETHTEILESVYANLPKKLKLVVREHPLFINKYEDTLYNYINENKILIDNTSSLNSAMESARMIIVNNSTVGIEAIFKYKTVVVLGNAFYDNDYVCLKLKNKAALSSLLEEAMDYNPNKINIDSFKYEMYNSVLLQGGISDNSLQSSKSIANQLLTNA</sequence>
<evidence type="ECO:0008006" key="3">
    <source>
        <dbReference type="Google" id="ProtNLM"/>
    </source>
</evidence>
<dbReference type="EMBL" id="JASDDK010000002">
    <property type="protein sequence ID" value="MDN3492596.1"/>
    <property type="molecule type" value="Genomic_DNA"/>
</dbReference>
<reference evidence="1 2" key="1">
    <citation type="journal article" date="2023" name="Int. J. Syst. Evol. Microbiol.">
        <title>Winogradskyella bathintestinalis sp. nov., isolated from the intestine of the deep-sea loosejaw dragonfish, Malacosteus niger.</title>
        <authorList>
            <person name="Uniacke-Lowe S."/>
            <person name="Johnson C.N."/>
            <person name="Stanton C."/>
            <person name="Hill C."/>
            <person name="Ross P."/>
        </authorList>
    </citation>
    <scope>NUCLEOTIDE SEQUENCE [LARGE SCALE GENOMIC DNA]</scope>
    <source>
        <strain evidence="1 2">APC 3343</strain>
    </source>
</reference>
<dbReference type="InterPro" id="IPR007833">
    <property type="entry name" value="Capsule_polysaccharide_synth"/>
</dbReference>
<dbReference type="Proteomes" id="UP001231197">
    <property type="component" value="Unassembled WGS sequence"/>
</dbReference>
<accession>A0ABT7ZUG2</accession>
<comment type="caution">
    <text evidence="1">The sequence shown here is derived from an EMBL/GenBank/DDBJ whole genome shotgun (WGS) entry which is preliminary data.</text>
</comment>
<evidence type="ECO:0000313" key="2">
    <source>
        <dbReference type="Proteomes" id="UP001231197"/>
    </source>
</evidence>
<organism evidence="1 2">
    <name type="scientific">Winogradskyella bathintestinalis</name>
    <dbReference type="NCBI Taxonomy" id="3035208"/>
    <lineage>
        <taxon>Bacteria</taxon>
        <taxon>Pseudomonadati</taxon>
        <taxon>Bacteroidota</taxon>
        <taxon>Flavobacteriia</taxon>
        <taxon>Flavobacteriales</taxon>
        <taxon>Flavobacteriaceae</taxon>
        <taxon>Winogradskyella</taxon>
    </lineage>
</organism>
<name>A0ABT7ZUG2_9FLAO</name>
<gene>
    <name evidence="1" type="ORF">QMA06_07680</name>
</gene>
<keyword evidence="2" id="KW-1185">Reference proteome</keyword>
<dbReference type="RefSeq" id="WP_290206288.1">
    <property type="nucleotide sequence ID" value="NZ_JASDDK010000002.1"/>
</dbReference>
<dbReference type="SUPFAM" id="SSF53756">
    <property type="entry name" value="UDP-Glycosyltransferase/glycogen phosphorylase"/>
    <property type="match status" value="1"/>
</dbReference>
<evidence type="ECO:0000313" key="1">
    <source>
        <dbReference type="EMBL" id="MDN3492596.1"/>
    </source>
</evidence>
<proteinExistence type="predicted"/>